<evidence type="ECO:0000313" key="7">
    <source>
        <dbReference type="Proteomes" id="UP000216024"/>
    </source>
</evidence>
<dbReference type="PROSITE" id="PS00758">
    <property type="entry name" value="ARGE_DAPE_CPG2_1"/>
    <property type="match status" value="1"/>
</dbReference>
<keyword evidence="7" id="KW-1185">Reference proteome</keyword>
<dbReference type="InterPro" id="IPR036264">
    <property type="entry name" value="Bact_exopeptidase_dim_dom"/>
</dbReference>
<dbReference type="Gene3D" id="3.30.70.360">
    <property type="match status" value="1"/>
</dbReference>
<dbReference type="SUPFAM" id="SSF53187">
    <property type="entry name" value="Zn-dependent exopeptidases"/>
    <property type="match status" value="1"/>
</dbReference>
<evidence type="ECO:0000256" key="4">
    <source>
        <dbReference type="ARBA" id="ARBA00022833"/>
    </source>
</evidence>
<proteinExistence type="predicted"/>
<dbReference type="InterPro" id="IPR050072">
    <property type="entry name" value="Peptidase_M20A"/>
</dbReference>
<evidence type="ECO:0000256" key="1">
    <source>
        <dbReference type="ARBA" id="ARBA00001947"/>
    </source>
</evidence>
<comment type="cofactor">
    <cofactor evidence="1">
        <name>Zn(2+)</name>
        <dbReference type="ChEBI" id="CHEBI:29105"/>
    </cofactor>
</comment>
<dbReference type="SUPFAM" id="SSF55031">
    <property type="entry name" value="Bacterial exopeptidase dimerisation domain"/>
    <property type="match status" value="1"/>
</dbReference>
<dbReference type="InterPro" id="IPR001261">
    <property type="entry name" value="ArgE/DapE_CS"/>
</dbReference>
<organism evidence="6 7">
    <name type="scientific">Anaeromicrobium sediminis</name>
    <dbReference type="NCBI Taxonomy" id="1478221"/>
    <lineage>
        <taxon>Bacteria</taxon>
        <taxon>Bacillati</taxon>
        <taxon>Bacillota</taxon>
        <taxon>Clostridia</taxon>
        <taxon>Peptostreptococcales</taxon>
        <taxon>Thermotaleaceae</taxon>
        <taxon>Anaeromicrobium</taxon>
    </lineage>
</organism>
<dbReference type="InterPro" id="IPR002933">
    <property type="entry name" value="Peptidase_M20"/>
</dbReference>
<accession>A0A267MLH3</accession>
<keyword evidence="4" id="KW-0862">Zinc</keyword>
<reference evidence="6 7" key="1">
    <citation type="submission" date="2017-06" db="EMBL/GenBank/DDBJ databases">
        <title>Draft genome sequence of anaerobic fermentative bacterium Anaeromicrobium sediminis DY2726D isolated from West Pacific Ocean sediments.</title>
        <authorList>
            <person name="Zeng X."/>
        </authorList>
    </citation>
    <scope>NUCLEOTIDE SEQUENCE [LARGE SCALE GENOMIC DNA]</scope>
    <source>
        <strain evidence="6 7">DY2726D</strain>
    </source>
</reference>
<sequence>MMVKIQVVNKRGVNRMLEIKEFMKNVEKDLIDFCQNLVRIKSFTGREEEVSRYMEKKMIELGYDEVIVDGLGSVIGRMGTGDKKLLFDSHIDTVAVDDEKDWSVDPFGGVIKDGKLFGRGSVDMKSAGAASVYAGYIAKELGLLEGKTIYVSTSVMEEDYDGEALLYEFENLGIKPDYAVICEATQCRLAIGQRGRALMKIDMEGVSAHGSAPEKGVNAVYKMVEIINRIEDLEKKYINMAGKIGEKPSIALTKIECETASYNAIPSKSTVYVDRRLIKGETYEIVENEMNEIVEGTGATWEIFKVIGKSWTGEEVVLNSFMPFWDISLEHGLTKAAFKAYEDGNERKPELMMWDFSTNGVATDKLNIPTIGFGPGDSKMAHVKDEHCPIDDIVKACEFYTNLIKNI</sequence>
<comment type="caution">
    <text evidence="6">The sequence shown here is derived from an EMBL/GenBank/DDBJ whole genome shotgun (WGS) entry which is preliminary data.</text>
</comment>
<evidence type="ECO:0000256" key="3">
    <source>
        <dbReference type="ARBA" id="ARBA00022801"/>
    </source>
</evidence>
<dbReference type="OrthoDB" id="9792335at2"/>
<dbReference type="InterPro" id="IPR011650">
    <property type="entry name" value="Peptidase_M20_dimer"/>
</dbReference>
<keyword evidence="2" id="KW-0479">Metal-binding</keyword>
<dbReference type="AlphaFoldDB" id="A0A267MLH3"/>
<dbReference type="Proteomes" id="UP000216024">
    <property type="component" value="Unassembled WGS sequence"/>
</dbReference>
<protein>
    <submittedName>
        <fullName evidence="6">YgeY family selenium metabolism-linked hydrolase</fullName>
    </submittedName>
</protein>
<dbReference type="GO" id="GO:0046872">
    <property type="term" value="F:metal ion binding"/>
    <property type="evidence" value="ECO:0007669"/>
    <property type="project" value="UniProtKB-KW"/>
</dbReference>
<dbReference type="Pfam" id="PF01546">
    <property type="entry name" value="Peptidase_M20"/>
    <property type="match status" value="1"/>
</dbReference>
<dbReference type="PANTHER" id="PTHR43808">
    <property type="entry name" value="ACETYLORNITHINE DEACETYLASE"/>
    <property type="match status" value="1"/>
</dbReference>
<evidence type="ECO:0000259" key="5">
    <source>
        <dbReference type="Pfam" id="PF07687"/>
    </source>
</evidence>
<keyword evidence="3 6" id="KW-0378">Hydrolase</keyword>
<dbReference type="GO" id="GO:0008777">
    <property type="term" value="F:acetylornithine deacetylase activity"/>
    <property type="evidence" value="ECO:0007669"/>
    <property type="project" value="TreeGrafter"/>
</dbReference>
<gene>
    <name evidence="6" type="ORF">CCE28_08790</name>
</gene>
<dbReference type="PANTHER" id="PTHR43808:SF31">
    <property type="entry name" value="N-ACETYL-L-CITRULLINE DEACETYLASE"/>
    <property type="match status" value="1"/>
</dbReference>
<dbReference type="Pfam" id="PF07687">
    <property type="entry name" value="M20_dimer"/>
    <property type="match status" value="1"/>
</dbReference>
<dbReference type="NCBIfam" id="NF009555">
    <property type="entry name" value="PRK13004.1"/>
    <property type="match status" value="1"/>
</dbReference>
<dbReference type="GO" id="GO:0006526">
    <property type="term" value="P:L-arginine biosynthetic process"/>
    <property type="evidence" value="ECO:0007669"/>
    <property type="project" value="TreeGrafter"/>
</dbReference>
<dbReference type="EMBL" id="NIBG01000006">
    <property type="protein sequence ID" value="PAB59653.1"/>
    <property type="molecule type" value="Genomic_DNA"/>
</dbReference>
<dbReference type="InterPro" id="IPR017706">
    <property type="entry name" value="Peptidase_M20/DapE_YgeY"/>
</dbReference>
<evidence type="ECO:0000256" key="2">
    <source>
        <dbReference type="ARBA" id="ARBA00022723"/>
    </source>
</evidence>
<name>A0A267MLH3_9FIRM</name>
<feature type="domain" description="Peptidase M20 dimerisation" evidence="5">
    <location>
        <begin position="191"/>
        <end position="297"/>
    </location>
</feature>
<dbReference type="NCBIfam" id="TIGR03526">
    <property type="entry name" value="selenium_YgeY"/>
    <property type="match status" value="1"/>
</dbReference>
<evidence type="ECO:0000313" key="6">
    <source>
        <dbReference type="EMBL" id="PAB59653.1"/>
    </source>
</evidence>
<dbReference type="Gene3D" id="3.40.630.10">
    <property type="entry name" value="Zn peptidases"/>
    <property type="match status" value="1"/>
</dbReference>